<reference evidence="2" key="1">
    <citation type="submission" date="2023-01" db="EMBL/GenBank/DDBJ databases">
        <title>The growth and conidiation of Purpureocillium lavendulum are regulated by nitrogen source and histone H3K14 acetylation.</title>
        <authorList>
            <person name="Tang P."/>
            <person name="Han J."/>
            <person name="Zhang C."/>
            <person name="Tang P."/>
            <person name="Qi F."/>
            <person name="Zhang K."/>
            <person name="Liang L."/>
        </authorList>
    </citation>
    <scope>NUCLEOTIDE SEQUENCE</scope>
    <source>
        <strain evidence="2">YMF1.00683</strain>
    </source>
</reference>
<evidence type="ECO:0000313" key="3">
    <source>
        <dbReference type="Proteomes" id="UP001163105"/>
    </source>
</evidence>
<dbReference type="Gene3D" id="2.130.10.10">
    <property type="entry name" value="YVTN repeat-like/Quinoprotein amine dehydrogenase"/>
    <property type="match status" value="1"/>
</dbReference>
<evidence type="ECO:0000256" key="1">
    <source>
        <dbReference type="SAM" id="SignalP"/>
    </source>
</evidence>
<keyword evidence="3" id="KW-1185">Reference proteome</keyword>
<comment type="caution">
    <text evidence="2">The sequence shown here is derived from an EMBL/GenBank/DDBJ whole genome shotgun (WGS) entry which is preliminary data.</text>
</comment>
<dbReference type="CDD" id="cd12811">
    <property type="entry name" value="MALA"/>
    <property type="match status" value="1"/>
</dbReference>
<protein>
    <submittedName>
        <fullName evidence="2">Tri14-like protein</fullName>
    </submittedName>
</protein>
<dbReference type="AlphaFoldDB" id="A0AB34FJQ6"/>
<feature type="chain" id="PRO_5044261000" evidence="1">
    <location>
        <begin position="19"/>
        <end position="353"/>
    </location>
</feature>
<feature type="signal peptide" evidence="1">
    <location>
        <begin position="1"/>
        <end position="18"/>
    </location>
</feature>
<dbReference type="SUPFAM" id="SSF63829">
    <property type="entry name" value="Calcium-dependent phosphotriesterase"/>
    <property type="match status" value="1"/>
</dbReference>
<evidence type="ECO:0000313" key="2">
    <source>
        <dbReference type="EMBL" id="KAJ6439289.1"/>
    </source>
</evidence>
<name>A0AB34FJQ6_9HYPO</name>
<accession>A0AB34FJQ6</accession>
<dbReference type="Pfam" id="PF22701">
    <property type="entry name" value="Mala_s_1-like"/>
    <property type="match status" value="1"/>
</dbReference>
<dbReference type="Proteomes" id="UP001163105">
    <property type="component" value="Unassembled WGS sequence"/>
</dbReference>
<gene>
    <name evidence="2" type="ORF">O9K51_07174</name>
</gene>
<sequence length="353" mass="37642">MSSSFVKVALLSAAGALAGPLASRADAPGASCASPSGDLTISSLKLYPENADFDTKRCVSYLSVLYNSSVAVYDAAKNKVQDIIEFPELTGNPKLHASGVKMGPAGQLFVVVNAGAAFDTEGKDISGDNFLVSYDLDTKKVLYKADLNKAHNGEFGGFQDIAHDQCGNSFVVGSYPASIVRVSADGSKVDLWAGDKGAKSTSFGYSGIVSHRNTLIVSNGGDDKLYRVDARKQAEPTAIPLEGNKTVGTQNSMDKIYMPSKYEGKVILVSDNVKGTIVVRSDNDWESAKVLCAIPNPYQKENGFSVGTVQIGQRIRVIIQYFEGNNGTRSDFPLVDVTDEVDKCVKQEVPARA</sequence>
<dbReference type="EMBL" id="JAQHRD010000006">
    <property type="protein sequence ID" value="KAJ6439289.1"/>
    <property type="molecule type" value="Genomic_DNA"/>
</dbReference>
<dbReference type="InterPro" id="IPR015943">
    <property type="entry name" value="WD40/YVTN_repeat-like_dom_sf"/>
</dbReference>
<dbReference type="InterPro" id="IPR054550">
    <property type="entry name" value="Mala_s_1-like"/>
</dbReference>
<proteinExistence type="predicted"/>
<organism evidence="2 3">
    <name type="scientific">Purpureocillium lavendulum</name>
    <dbReference type="NCBI Taxonomy" id="1247861"/>
    <lineage>
        <taxon>Eukaryota</taxon>
        <taxon>Fungi</taxon>
        <taxon>Dikarya</taxon>
        <taxon>Ascomycota</taxon>
        <taxon>Pezizomycotina</taxon>
        <taxon>Sordariomycetes</taxon>
        <taxon>Hypocreomycetidae</taxon>
        <taxon>Hypocreales</taxon>
        <taxon>Ophiocordycipitaceae</taxon>
        <taxon>Purpureocillium</taxon>
    </lineage>
</organism>
<keyword evidence="1" id="KW-0732">Signal</keyword>